<evidence type="ECO:0000256" key="1">
    <source>
        <dbReference type="ARBA" id="ARBA00022485"/>
    </source>
</evidence>
<dbReference type="SMART" id="SM00902">
    <property type="entry name" value="Fe_hyd_SSU"/>
    <property type="match status" value="1"/>
</dbReference>
<dbReference type="PROSITE" id="PS51379">
    <property type="entry name" value="4FE4S_FER_2"/>
    <property type="match status" value="1"/>
</dbReference>
<keyword evidence="1" id="KW-0004">4Fe-4S</keyword>
<dbReference type="FunFam" id="3.30.70.20:FF:000035">
    <property type="entry name" value="Iron hydrogenase 1"/>
    <property type="match status" value="1"/>
</dbReference>
<evidence type="ECO:0000256" key="3">
    <source>
        <dbReference type="ARBA" id="ARBA00022737"/>
    </source>
</evidence>
<dbReference type="InterPro" id="IPR009016">
    <property type="entry name" value="Fe_hydrogenase"/>
</dbReference>
<keyword evidence="5" id="KW-0411">Iron-sulfur</keyword>
<evidence type="ECO:0000256" key="2">
    <source>
        <dbReference type="ARBA" id="ARBA00022723"/>
    </source>
</evidence>
<dbReference type="Pfam" id="PF10588">
    <property type="entry name" value="NADH-G_4Fe-4S_3"/>
    <property type="match status" value="1"/>
</dbReference>
<keyword evidence="4" id="KW-0408">Iron</keyword>
<dbReference type="InterPro" id="IPR049830">
    <property type="entry name" value="HndD"/>
</dbReference>
<protein>
    <submittedName>
        <fullName evidence="9">NADH:ubiquinone oxidoreductase</fullName>
    </submittedName>
</protein>
<dbReference type="Proteomes" id="UP000432715">
    <property type="component" value="Unassembled WGS sequence"/>
</dbReference>
<dbReference type="NCBIfam" id="NF040763">
    <property type="entry name" value="FeFe_hydrog_A6"/>
    <property type="match status" value="1"/>
</dbReference>
<evidence type="ECO:0000259" key="6">
    <source>
        <dbReference type="PROSITE" id="PS51085"/>
    </source>
</evidence>
<dbReference type="FunFam" id="4.10.260.20:FF:000001">
    <property type="entry name" value="NADP-reducing hydrogenase subunit HndD"/>
    <property type="match status" value="1"/>
</dbReference>
<dbReference type="Pfam" id="PF02256">
    <property type="entry name" value="Fe_hyd_SSU"/>
    <property type="match status" value="1"/>
</dbReference>
<dbReference type="PROSITE" id="PS51085">
    <property type="entry name" value="2FE2S_FER_2"/>
    <property type="match status" value="1"/>
</dbReference>
<keyword evidence="9" id="KW-0830">Ubiquinone</keyword>
<dbReference type="InterPro" id="IPR017896">
    <property type="entry name" value="4Fe4S_Fe-S-bd"/>
</dbReference>
<dbReference type="Gene3D" id="3.40.50.1780">
    <property type="match status" value="1"/>
</dbReference>
<dbReference type="EMBL" id="WBZC01000066">
    <property type="protein sequence ID" value="KAB3530473.1"/>
    <property type="molecule type" value="Genomic_DNA"/>
</dbReference>
<dbReference type="Gene3D" id="3.40.950.10">
    <property type="entry name" value="Fe-only Hydrogenase (Larger Subunit), Chain L, domain 3"/>
    <property type="match status" value="1"/>
</dbReference>
<dbReference type="Gene3D" id="3.10.20.740">
    <property type="match status" value="1"/>
</dbReference>
<reference evidence="9 10" key="1">
    <citation type="submission" date="2019-10" db="EMBL/GenBank/DDBJ databases">
        <title>Alkaliphilus serpentinus sp. nov. and Alkaliphilus pronyensis sp. nov., two novel anaerobic alkaliphilic species isolated from the serpentinized-hosted hydrothermal field of the Prony Bay (New Caledonia).</title>
        <authorList>
            <person name="Postec A."/>
        </authorList>
    </citation>
    <scope>NUCLEOTIDE SEQUENCE [LARGE SCALE GENOMIC DNA]</scope>
    <source>
        <strain evidence="9 10">LacV</strain>
    </source>
</reference>
<dbReference type="InterPro" id="IPR050340">
    <property type="entry name" value="Cytosolic_Fe-S_CAF"/>
</dbReference>
<dbReference type="OrthoDB" id="9805142at2"/>
<dbReference type="GO" id="GO:0005506">
    <property type="term" value="F:iron ion binding"/>
    <property type="evidence" value="ECO:0007669"/>
    <property type="project" value="InterPro"/>
</dbReference>
<evidence type="ECO:0000259" key="8">
    <source>
        <dbReference type="PROSITE" id="PS51839"/>
    </source>
</evidence>
<dbReference type="InterPro" id="IPR019574">
    <property type="entry name" value="NADH_UbQ_OxRdtase_Gsu_4Fe4S-bd"/>
</dbReference>
<evidence type="ECO:0000313" key="10">
    <source>
        <dbReference type="Proteomes" id="UP000432715"/>
    </source>
</evidence>
<feature type="domain" description="4Fe-4S His(Cys)3-ligated-type" evidence="8">
    <location>
        <begin position="100"/>
        <end position="139"/>
    </location>
</feature>
<gene>
    <name evidence="9" type="ORF">F8154_13820</name>
</gene>
<keyword evidence="2" id="KW-0479">Metal-binding</keyword>
<accession>A0A6I0F584</accession>
<dbReference type="SUPFAM" id="SSF54862">
    <property type="entry name" value="4Fe-4S ferredoxins"/>
    <property type="match status" value="1"/>
</dbReference>
<comment type="caution">
    <text evidence="9">The sequence shown here is derived from an EMBL/GenBank/DDBJ whole genome shotgun (WGS) entry which is preliminary data.</text>
</comment>
<dbReference type="InterPro" id="IPR017900">
    <property type="entry name" value="4Fe4S_Fe_S_CS"/>
</dbReference>
<dbReference type="GO" id="GO:0051539">
    <property type="term" value="F:4 iron, 4 sulfur cluster binding"/>
    <property type="evidence" value="ECO:0007669"/>
    <property type="project" value="UniProtKB-KW"/>
</dbReference>
<dbReference type="GO" id="GO:0008901">
    <property type="term" value="F:ferredoxin hydrogenase activity"/>
    <property type="evidence" value="ECO:0007669"/>
    <property type="project" value="InterPro"/>
</dbReference>
<dbReference type="Pfam" id="PF00037">
    <property type="entry name" value="Fer4"/>
    <property type="match status" value="1"/>
</dbReference>
<keyword evidence="10" id="KW-1185">Reference proteome</keyword>
<keyword evidence="3" id="KW-0677">Repeat</keyword>
<dbReference type="SMART" id="SM00929">
    <property type="entry name" value="NADH-G_4Fe-4S_3"/>
    <property type="match status" value="1"/>
</dbReference>
<dbReference type="Gene3D" id="3.30.70.20">
    <property type="match status" value="1"/>
</dbReference>
<organism evidence="9 10">
    <name type="scientific">Alkaliphilus pronyensis</name>
    <dbReference type="NCBI Taxonomy" id="1482732"/>
    <lineage>
        <taxon>Bacteria</taxon>
        <taxon>Bacillati</taxon>
        <taxon>Bacillota</taxon>
        <taxon>Clostridia</taxon>
        <taxon>Peptostreptococcales</taxon>
        <taxon>Natronincolaceae</taxon>
        <taxon>Alkaliphilus</taxon>
    </lineage>
</organism>
<dbReference type="RefSeq" id="WP_151862207.1">
    <property type="nucleotide sequence ID" value="NZ_WBZC01000066.1"/>
</dbReference>
<dbReference type="Gene3D" id="4.10.260.20">
    <property type="entry name" value="Iron hydrogenase, small subunit"/>
    <property type="match status" value="1"/>
</dbReference>
<proteinExistence type="predicted"/>
<dbReference type="InterPro" id="IPR003149">
    <property type="entry name" value="Fe_hydrogenase_ssu"/>
</dbReference>
<feature type="domain" description="4Fe-4S ferredoxin-type" evidence="7">
    <location>
        <begin position="202"/>
        <end position="232"/>
    </location>
</feature>
<dbReference type="InterPro" id="IPR036991">
    <property type="entry name" value="Fe_hydrogenase_ssu_sf"/>
</dbReference>
<dbReference type="NCBIfam" id="TIGR02512">
    <property type="entry name" value="FeFe_hydrog_A"/>
    <property type="match status" value="1"/>
</dbReference>
<dbReference type="PROSITE" id="PS51839">
    <property type="entry name" value="4FE4S_HC3"/>
    <property type="match status" value="1"/>
</dbReference>
<dbReference type="InterPro" id="IPR004108">
    <property type="entry name" value="Fe_hydrogenase_lsu_C"/>
</dbReference>
<dbReference type="SUPFAM" id="SSF54292">
    <property type="entry name" value="2Fe-2S ferredoxin-like"/>
    <property type="match status" value="1"/>
</dbReference>
<dbReference type="PROSITE" id="PS00198">
    <property type="entry name" value="4FE4S_FER_1"/>
    <property type="match status" value="1"/>
</dbReference>
<dbReference type="Pfam" id="PF02906">
    <property type="entry name" value="Fe_hyd_lg_C"/>
    <property type="match status" value="1"/>
</dbReference>
<dbReference type="Pfam" id="PF13510">
    <property type="entry name" value="Fer2_4"/>
    <property type="match status" value="1"/>
</dbReference>
<name>A0A6I0F584_9FIRM</name>
<dbReference type="SUPFAM" id="SSF53920">
    <property type="entry name" value="Fe-only hydrogenase"/>
    <property type="match status" value="1"/>
</dbReference>
<dbReference type="InterPro" id="IPR001041">
    <property type="entry name" value="2Fe-2S_ferredoxin-type"/>
</dbReference>
<dbReference type="AlphaFoldDB" id="A0A6I0F584"/>
<sequence length="597" mass="66536">MTMNNKNNEDKKQINIKINDLEMKVPQGITILEASHEAGVKIPTLCHLDLHDLQLYNKTASCRVCMVEQVDPKDNSKNKLVPACVTKAYEGITVRTDTIRSITARRMAVELLLSNHPNQCFTCPKNLECELQALADELNVREIRWEGERMDYPKDMSSDAIVKDSNKCIYCRRCETGCNVIQTCGILSGIGRGFDAFVGPAFNIPMVESSCTYCGQCVQVCPTAALTEMYHTDKVWAAINDPDKHVVVQTAPAIRVALGELFGMEAGSRVTGKMVTALKRMGFDAVFDTDFGADVTIMEEASEFIYRLENNKTLPMLTSCCPAWVKFIEHQFPELLEVPSTSKSPHIMFGTIAKTYYAEKNNIDPDNIVVVSIMPCIAKKAEAARPELTKDEHNNVDIVVTTRELGAMIKEAGIEFTQLPDSEFDHPLGETTGASVIFGTTGGVAEAAVRTAYEWITGDELKGEDVVFQQLRGATGLRDATVKMGDREIRIGIASGLGNARRLLEEIREGKSKYDIIEIMACPGGCIGGGGQPYHHGNDEVIKKRQQGLYQEDKEKKVRKSHENREVLKLYEEYIGKPFGDKAHRLLHTHYEERERI</sequence>
<evidence type="ECO:0000259" key="7">
    <source>
        <dbReference type="PROSITE" id="PS51379"/>
    </source>
</evidence>
<evidence type="ECO:0000313" key="9">
    <source>
        <dbReference type="EMBL" id="KAB3530473.1"/>
    </source>
</evidence>
<evidence type="ECO:0000256" key="4">
    <source>
        <dbReference type="ARBA" id="ARBA00023004"/>
    </source>
</evidence>
<feature type="domain" description="2Fe-2S ferredoxin-type" evidence="6">
    <location>
        <begin position="12"/>
        <end position="100"/>
    </location>
</feature>
<evidence type="ECO:0000256" key="5">
    <source>
        <dbReference type="ARBA" id="ARBA00023014"/>
    </source>
</evidence>
<dbReference type="InterPro" id="IPR036010">
    <property type="entry name" value="2Fe-2S_ferredoxin-like_sf"/>
</dbReference>
<dbReference type="InterPro" id="IPR013352">
    <property type="entry name" value="Fe_hydrogenase_subset"/>
</dbReference>
<dbReference type="PANTHER" id="PTHR11615">
    <property type="entry name" value="NITRATE, FORMATE, IRON DEHYDROGENASE"/>
    <property type="match status" value="1"/>
</dbReference>